<proteinExistence type="predicted"/>
<feature type="compositionally biased region" description="Low complexity" evidence="1">
    <location>
        <begin position="46"/>
        <end position="57"/>
    </location>
</feature>
<feature type="region of interest" description="Disordered" evidence="1">
    <location>
        <begin position="33"/>
        <end position="58"/>
    </location>
</feature>
<dbReference type="AlphaFoldDB" id="A0A9W6NVM4"/>
<comment type="caution">
    <text evidence="2">The sequence shown here is derived from an EMBL/GenBank/DDBJ whole genome shotgun (WGS) entry which is preliminary data.</text>
</comment>
<reference evidence="2" key="2">
    <citation type="submission" date="2023-01" db="EMBL/GenBank/DDBJ databases">
        <authorList>
            <person name="Sun Q."/>
            <person name="Evtushenko L."/>
        </authorList>
    </citation>
    <scope>NUCLEOTIDE SEQUENCE</scope>
    <source>
        <strain evidence="2">VKM Ac-1069</strain>
    </source>
</reference>
<dbReference type="EMBL" id="BSFQ01000005">
    <property type="protein sequence ID" value="GLL10753.1"/>
    <property type="molecule type" value="Genomic_DNA"/>
</dbReference>
<dbReference type="RefSeq" id="WP_051736845.1">
    <property type="nucleotide sequence ID" value="NZ_BAAAUZ010000057.1"/>
</dbReference>
<evidence type="ECO:0000313" key="3">
    <source>
        <dbReference type="Proteomes" id="UP001143463"/>
    </source>
</evidence>
<dbReference type="Proteomes" id="UP001143463">
    <property type="component" value="Unassembled WGS sequence"/>
</dbReference>
<evidence type="ECO:0000313" key="2">
    <source>
        <dbReference type="EMBL" id="GLL10753.1"/>
    </source>
</evidence>
<gene>
    <name evidence="2" type="ORF">GCM10017577_18930</name>
</gene>
<accession>A0A9W6NVM4</accession>
<protein>
    <submittedName>
        <fullName evidence="2">Uncharacterized protein</fullName>
    </submittedName>
</protein>
<evidence type="ECO:0000256" key="1">
    <source>
        <dbReference type="SAM" id="MobiDB-lite"/>
    </source>
</evidence>
<sequence length="112" mass="11261">MIVDCDSCEVRGRSCGDCAIGVLLGMPGMPAEVPSAAPAAGPPAPADADGAPAVGDGYLPSTAPRVQLDAAERQALAVLADQGLLPRLRLVPTRTRTVTDIGGGTADRRNAV</sequence>
<name>A0A9W6NVM4_9PSEU</name>
<organism evidence="2 3">
    <name type="scientific">Pseudonocardia halophobica</name>
    <dbReference type="NCBI Taxonomy" id="29401"/>
    <lineage>
        <taxon>Bacteria</taxon>
        <taxon>Bacillati</taxon>
        <taxon>Actinomycetota</taxon>
        <taxon>Actinomycetes</taxon>
        <taxon>Pseudonocardiales</taxon>
        <taxon>Pseudonocardiaceae</taxon>
        <taxon>Pseudonocardia</taxon>
    </lineage>
</organism>
<reference evidence="2" key="1">
    <citation type="journal article" date="2014" name="Int. J. Syst. Evol. Microbiol.">
        <title>Complete genome sequence of Corynebacterium casei LMG S-19264T (=DSM 44701T), isolated from a smear-ripened cheese.</title>
        <authorList>
            <consortium name="US DOE Joint Genome Institute (JGI-PGF)"/>
            <person name="Walter F."/>
            <person name="Albersmeier A."/>
            <person name="Kalinowski J."/>
            <person name="Ruckert C."/>
        </authorList>
    </citation>
    <scope>NUCLEOTIDE SEQUENCE</scope>
    <source>
        <strain evidence="2">VKM Ac-1069</strain>
    </source>
</reference>
<keyword evidence="3" id="KW-1185">Reference proteome</keyword>